<dbReference type="InterPro" id="IPR029044">
    <property type="entry name" value="Nucleotide-diphossugar_trans"/>
</dbReference>
<feature type="domain" description="Glycosyltransferase 2-like" evidence="2">
    <location>
        <begin position="3"/>
        <end position="166"/>
    </location>
</feature>
<dbReference type="InterPro" id="IPR001173">
    <property type="entry name" value="Glyco_trans_2-like"/>
</dbReference>
<dbReference type="Gene3D" id="3.90.550.10">
    <property type="entry name" value="Spore Coat Polysaccharide Biosynthesis Protein SpsA, Chain A"/>
    <property type="match status" value="1"/>
</dbReference>
<dbReference type="CDD" id="cd04196">
    <property type="entry name" value="GT_2_like_d"/>
    <property type="match status" value="1"/>
</dbReference>
<dbReference type="GO" id="GO:0016758">
    <property type="term" value="F:hexosyltransferase activity"/>
    <property type="evidence" value="ECO:0007669"/>
    <property type="project" value="UniProtKB-ARBA"/>
</dbReference>
<evidence type="ECO:0000313" key="3">
    <source>
        <dbReference type="EMBL" id="SEQ81412.1"/>
    </source>
</evidence>
<dbReference type="SUPFAM" id="SSF53448">
    <property type="entry name" value="Nucleotide-diphospho-sugar transferases"/>
    <property type="match status" value="1"/>
</dbReference>
<evidence type="ECO:0000259" key="2">
    <source>
        <dbReference type="Pfam" id="PF00535"/>
    </source>
</evidence>
<dbReference type="Proteomes" id="UP000182360">
    <property type="component" value="Unassembled WGS sequence"/>
</dbReference>
<accession>A0A1H9J3Q9</accession>
<feature type="coiled-coil region" evidence="1">
    <location>
        <begin position="220"/>
        <end position="250"/>
    </location>
</feature>
<gene>
    <name evidence="3" type="ORF">SAMN04487977_11162</name>
</gene>
<dbReference type="EMBL" id="FOFU01000011">
    <property type="protein sequence ID" value="SEQ81412.1"/>
    <property type="molecule type" value="Genomic_DNA"/>
</dbReference>
<name>A0A1H9J3Q9_9SPIR</name>
<proteinExistence type="predicted"/>
<dbReference type="PANTHER" id="PTHR22916">
    <property type="entry name" value="GLYCOSYLTRANSFERASE"/>
    <property type="match status" value="1"/>
</dbReference>
<evidence type="ECO:0000313" key="4">
    <source>
        <dbReference type="Proteomes" id="UP000182360"/>
    </source>
</evidence>
<dbReference type="PANTHER" id="PTHR22916:SF3">
    <property type="entry name" value="UDP-GLCNAC:BETAGAL BETA-1,3-N-ACETYLGLUCOSAMINYLTRANSFERASE-LIKE PROTEIN 1"/>
    <property type="match status" value="1"/>
</dbReference>
<keyword evidence="4" id="KW-1185">Reference proteome</keyword>
<keyword evidence="1" id="KW-0175">Coiled coil</keyword>
<reference evidence="3 4" key="1">
    <citation type="submission" date="2016-10" db="EMBL/GenBank/DDBJ databases">
        <authorList>
            <person name="de Groot N.N."/>
        </authorList>
    </citation>
    <scope>NUCLEOTIDE SEQUENCE [LARGE SCALE GENOMIC DNA]</scope>
    <source>
        <strain evidence="3 4">B25</strain>
    </source>
</reference>
<dbReference type="OrthoDB" id="305760at2"/>
<organism evidence="3 4">
    <name type="scientific">Treponema bryantii</name>
    <dbReference type="NCBI Taxonomy" id="163"/>
    <lineage>
        <taxon>Bacteria</taxon>
        <taxon>Pseudomonadati</taxon>
        <taxon>Spirochaetota</taxon>
        <taxon>Spirochaetia</taxon>
        <taxon>Spirochaetales</taxon>
        <taxon>Treponemataceae</taxon>
        <taxon>Treponema</taxon>
    </lineage>
</organism>
<dbReference type="AlphaFoldDB" id="A0A1H9J3Q9"/>
<dbReference type="RefSeq" id="WP_074645279.1">
    <property type="nucleotide sequence ID" value="NZ_FOFU01000011.1"/>
</dbReference>
<sequence length="311" mass="36077">MISIAMATYNGAEFVAEQIESILEQTYTDFELIISDDCSKDNTVEILNQYAAKDKRIKIIINENNLGFKKNFEQLISMCHGDYIAFCDQDDIWTINHLEILINEIKDKDLVCGNADLIDKDGNKMNITTYECLSNFNLPEQNEATFKKLLYGNFAQGTAMMIKKNIANKIIPIPDCCLYHDWWAASIAAINNGCTYTNKKVLLYRQHGTNQTVTKKYKIIASIKNALQQRKNIKEEYKQKIEFASELEQRTSNPAFLSSINESKEYYTALLHNPFKAISLFKKNYSDIYWVRNPSKKLFWLRFIKVFLLKI</sequence>
<dbReference type="Pfam" id="PF00535">
    <property type="entry name" value="Glycos_transf_2"/>
    <property type="match status" value="1"/>
</dbReference>
<evidence type="ECO:0000256" key="1">
    <source>
        <dbReference type="SAM" id="Coils"/>
    </source>
</evidence>
<protein>
    <submittedName>
        <fullName evidence="3">Glycosyltransferase involved in cell wall bisynthesis</fullName>
    </submittedName>
</protein>
<keyword evidence="3" id="KW-0808">Transferase</keyword>